<comment type="caution">
    <text evidence="1">The sequence shown here is derived from an EMBL/GenBank/DDBJ whole genome shotgun (WGS) entry which is preliminary data.</text>
</comment>
<gene>
    <name evidence="1" type="ORF">QQS21_001487</name>
</gene>
<proteinExistence type="predicted"/>
<name>A0AAJ0CX20_9HYPO</name>
<evidence type="ECO:0000313" key="2">
    <source>
        <dbReference type="Proteomes" id="UP001251528"/>
    </source>
</evidence>
<keyword evidence="2" id="KW-1185">Reference proteome</keyword>
<organism evidence="1 2">
    <name type="scientific">Conoideocrella luteorostrata</name>
    <dbReference type="NCBI Taxonomy" id="1105319"/>
    <lineage>
        <taxon>Eukaryota</taxon>
        <taxon>Fungi</taxon>
        <taxon>Dikarya</taxon>
        <taxon>Ascomycota</taxon>
        <taxon>Pezizomycotina</taxon>
        <taxon>Sordariomycetes</taxon>
        <taxon>Hypocreomycetidae</taxon>
        <taxon>Hypocreales</taxon>
        <taxon>Clavicipitaceae</taxon>
        <taxon>Conoideocrella</taxon>
    </lineage>
</organism>
<dbReference type="Proteomes" id="UP001251528">
    <property type="component" value="Unassembled WGS sequence"/>
</dbReference>
<evidence type="ECO:0000313" key="1">
    <source>
        <dbReference type="EMBL" id="KAK2612549.1"/>
    </source>
</evidence>
<accession>A0AAJ0CX20</accession>
<sequence length="228" mass="25578">MAVIKMKCSPEDRKAIIGVSMTARPSTIHLPSGHKGTLFQLVIGLRIIESIRKDAPITICRSGTILAHEDGVDILAQDKSRVISLGLLRVRKARTENNNSPNLKDRNLEFVTIPADGTSVEITHDLSETRLFERSDTIKKQDVRSGETFRMQMDSKYVGTMWWCWGDLDGDLDGKKLHAWQKGINLGDAVKPSVGEIEDEGWVLGEDLAELEFQDQSGWVEIQFECQK</sequence>
<dbReference type="EMBL" id="JASWJB010000015">
    <property type="protein sequence ID" value="KAK2612549.1"/>
    <property type="molecule type" value="Genomic_DNA"/>
</dbReference>
<protein>
    <submittedName>
        <fullName evidence="1">Uncharacterized protein</fullName>
    </submittedName>
</protein>
<reference evidence="1" key="1">
    <citation type="submission" date="2023-06" db="EMBL/GenBank/DDBJ databases">
        <title>Conoideocrella luteorostrata (Hypocreales: Clavicipitaceae), a potential biocontrol fungus for elongate hemlock scale in United States Christmas tree production areas.</title>
        <authorList>
            <person name="Barrett H."/>
            <person name="Lovett B."/>
            <person name="Macias A.M."/>
            <person name="Stajich J.E."/>
            <person name="Kasson M.T."/>
        </authorList>
    </citation>
    <scope>NUCLEOTIDE SEQUENCE</scope>
    <source>
        <strain evidence="1">ARSEF 14590</strain>
    </source>
</reference>
<dbReference type="AlphaFoldDB" id="A0AAJ0CX20"/>